<name>A0A852XCZ5_9MICO</name>
<protein>
    <submittedName>
        <fullName evidence="3">Uncharacterized protein</fullName>
    </submittedName>
</protein>
<feature type="transmembrane region" description="Helical" evidence="2">
    <location>
        <begin position="43"/>
        <end position="66"/>
    </location>
</feature>
<gene>
    <name evidence="3" type="ORF">BJY28_003052</name>
</gene>
<evidence type="ECO:0000256" key="2">
    <source>
        <dbReference type="SAM" id="Phobius"/>
    </source>
</evidence>
<reference evidence="3 4" key="1">
    <citation type="submission" date="2020-07" db="EMBL/GenBank/DDBJ databases">
        <title>Sequencing the genomes of 1000 actinobacteria strains.</title>
        <authorList>
            <person name="Klenk H.-P."/>
        </authorList>
    </citation>
    <scope>NUCLEOTIDE SEQUENCE [LARGE SCALE GENOMIC DNA]</scope>
    <source>
        <strain evidence="3 4">DSM 24723</strain>
    </source>
</reference>
<proteinExistence type="predicted"/>
<dbReference type="Proteomes" id="UP000592181">
    <property type="component" value="Unassembled WGS sequence"/>
</dbReference>
<feature type="region of interest" description="Disordered" evidence="1">
    <location>
        <begin position="154"/>
        <end position="195"/>
    </location>
</feature>
<dbReference type="EMBL" id="JACBZX010000001">
    <property type="protein sequence ID" value="NYG38583.1"/>
    <property type="molecule type" value="Genomic_DNA"/>
</dbReference>
<dbReference type="RefSeq" id="WP_179463756.1">
    <property type="nucleotide sequence ID" value="NZ_JACBZX010000001.1"/>
</dbReference>
<keyword evidence="2" id="KW-0472">Membrane</keyword>
<evidence type="ECO:0000313" key="4">
    <source>
        <dbReference type="Proteomes" id="UP000592181"/>
    </source>
</evidence>
<comment type="caution">
    <text evidence="3">The sequence shown here is derived from an EMBL/GenBank/DDBJ whole genome shotgun (WGS) entry which is preliminary data.</text>
</comment>
<organism evidence="3 4">
    <name type="scientific">Janibacter alkaliphilus</name>
    <dbReference type="NCBI Taxonomy" id="1069963"/>
    <lineage>
        <taxon>Bacteria</taxon>
        <taxon>Bacillati</taxon>
        <taxon>Actinomycetota</taxon>
        <taxon>Actinomycetes</taxon>
        <taxon>Micrococcales</taxon>
        <taxon>Intrasporangiaceae</taxon>
        <taxon>Janibacter</taxon>
    </lineage>
</organism>
<feature type="transmembrane region" description="Helical" evidence="2">
    <location>
        <begin position="87"/>
        <end position="113"/>
    </location>
</feature>
<feature type="transmembrane region" description="Helical" evidence="2">
    <location>
        <begin position="17"/>
        <end position="37"/>
    </location>
</feature>
<evidence type="ECO:0000313" key="3">
    <source>
        <dbReference type="EMBL" id="NYG38583.1"/>
    </source>
</evidence>
<dbReference type="AlphaFoldDB" id="A0A852XCZ5"/>
<keyword evidence="2" id="KW-0812">Transmembrane</keyword>
<keyword evidence="2" id="KW-1133">Transmembrane helix</keyword>
<accession>A0A852XCZ5</accession>
<keyword evidence="4" id="KW-1185">Reference proteome</keyword>
<feature type="transmembrane region" description="Helical" evidence="2">
    <location>
        <begin position="119"/>
        <end position="138"/>
    </location>
</feature>
<evidence type="ECO:0000256" key="1">
    <source>
        <dbReference type="SAM" id="MobiDB-lite"/>
    </source>
</evidence>
<sequence length="195" mass="20232">MTTPATRGAGIMWTVRLLVLAFMGAAPLFALIMLFIADPGQPPSTAVVIGLLVLNVATFVVAELVGYRTPAIQPGTPPERAVGTASAALVGTTMVRAAITESPVIFALILTFVATPSTIWTYLAGAVPALLVMAVHAWPNRRVIRRLEASLDRDGGRSHLSDLAAGRAPGHGHGGHGGHGHGGQGGYQPPGFQQY</sequence>